<dbReference type="Proteomes" id="UP000815677">
    <property type="component" value="Unassembled WGS sequence"/>
</dbReference>
<evidence type="ECO:0000313" key="2">
    <source>
        <dbReference type="EMBL" id="GAT48020.1"/>
    </source>
</evidence>
<proteinExistence type="predicted"/>
<dbReference type="EMBL" id="DF844120">
    <property type="protein sequence ID" value="GAT48020.1"/>
    <property type="molecule type" value="Genomic_DNA"/>
</dbReference>
<accession>A0ABQ0LA38</accession>
<keyword evidence="3" id="KW-1185">Reference proteome</keyword>
<evidence type="ECO:0000256" key="1">
    <source>
        <dbReference type="SAM" id="MobiDB-lite"/>
    </source>
</evidence>
<gene>
    <name evidence="2" type="ORF">MCHLO_05456</name>
</gene>
<organism evidence="2 3">
    <name type="scientific">Mycena chlorophos</name>
    <name type="common">Agaric fungus</name>
    <name type="synonym">Agaricus chlorophos</name>
    <dbReference type="NCBI Taxonomy" id="658473"/>
    <lineage>
        <taxon>Eukaryota</taxon>
        <taxon>Fungi</taxon>
        <taxon>Dikarya</taxon>
        <taxon>Basidiomycota</taxon>
        <taxon>Agaricomycotina</taxon>
        <taxon>Agaricomycetes</taxon>
        <taxon>Agaricomycetidae</taxon>
        <taxon>Agaricales</taxon>
        <taxon>Marasmiineae</taxon>
        <taxon>Mycenaceae</taxon>
        <taxon>Mycena</taxon>
    </lineage>
</organism>
<name>A0ABQ0LA38_MYCCL</name>
<feature type="region of interest" description="Disordered" evidence="1">
    <location>
        <begin position="44"/>
        <end position="68"/>
    </location>
</feature>
<evidence type="ECO:0000313" key="3">
    <source>
        <dbReference type="Proteomes" id="UP000815677"/>
    </source>
</evidence>
<feature type="compositionally biased region" description="Polar residues" evidence="1">
    <location>
        <begin position="44"/>
        <end position="65"/>
    </location>
</feature>
<protein>
    <submittedName>
        <fullName evidence="2">Uncharacterized protein</fullName>
    </submittedName>
</protein>
<reference evidence="2" key="1">
    <citation type="submission" date="2014-09" db="EMBL/GenBank/DDBJ databases">
        <title>Genome sequence of the luminous mushroom Mycena chlorophos for searching fungal bioluminescence genes.</title>
        <authorList>
            <person name="Tanaka Y."/>
            <person name="Kasuga D."/>
            <person name="Oba Y."/>
            <person name="Hase S."/>
            <person name="Sato K."/>
            <person name="Oba Y."/>
            <person name="Sakakibara Y."/>
        </authorList>
    </citation>
    <scope>NUCLEOTIDE SEQUENCE</scope>
</reference>
<sequence>MSPTRFAGAPEHVPLEFQRLQRRSSSLRPFLPFHVTTYLSTAVQPNRNRPVSTSRPNTPQLSSSPARLGERHVLGPDRHQRSMASAIRVAGQPPTTTRRRPTVPEREDPIRVRSWPVLWPGTGFDAGGLDTQAQNPTLLRRRDVGRVATSASVAVFVLTEGMPKEVRHDEHRRFLRRKR</sequence>